<dbReference type="EMBL" id="JBHTMK010000079">
    <property type="protein sequence ID" value="MFD1374150.1"/>
    <property type="molecule type" value="Genomic_DNA"/>
</dbReference>
<sequence>MQRQVSMRGRRAAMVERLGGAPGWFVVASAVLAVLWFPARLFLDGDDPVVTVIARSGLYGAVWAMMLPVIEWCDRNVTRRRIRRANDHETSATPGHVRRGALVGLAVGVPFYGGLLVFCLITGRSWSYTAIYGVILVAVVAVAVARLQRSRP</sequence>
<feature type="transmembrane region" description="Helical" evidence="1">
    <location>
        <begin position="101"/>
        <end position="123"/>
    </location>
</feature>
<dbReference type="Proteomes" id="UP001597183">
    <property type="component" value="Unassembled WGS sequence"/>
</dbReference>
<feature type="transmembrane region" description="Helical" evidence="1">
    <location>
        <begin position="21"/>
        <end position="43"/>
    </location>
</feature>
<dbReference type="RefSeq" id="WP_317794250.1">
    <property type="nucleotide sequence ID" value="NZ_AP028461.1"/>
</dbReference>
<evidence type="ECO:0000313" key="2">
    <source>
        <dbReference type="EMBL" id="MFD1374150.1"/>
    </source>
</evidence>
<evidence type="ECO:0000313" key="3">
    <source>
        <dbReference type="Proteomes" id="UP001597183"/>
    </source>
</evidence>
<keyword evidence="3" id="KW-1185">Reference proteome</keyword>
<gene>
    <name evidence="2" type="ORF">ACFQ5G_53230</name>
</gene>
<accession>A0ABW4AV64</accession>
<feature type="transmembrane region" description="Helical" evidence="1">
    <location>
        <begin position="49"/>
        <end position="73"/>
    </location>
</feature>
<keyword evidence="1" id="KW-1133">Transmembrane helix</keyword>
<name>A0ABW4AV64_9ACTN</name>
<evidence type="ECO:0000256" key="1">
    <source>
        <dbReference type="SAM" id="Phobius"/>
    </source>
</evidence>
<keyword evidence="1" id="KW-0812">Transmembrane</keyword>
<proteinExistence type="predicted"/>
<protein>
    <submittedName>
        <fullName evidence="2">Uncharacterized protein</fullName>
    </submittedName>
</protein>
<reference evidence="3" key="1">
    <citation type="journal article" date="2019" name="Int. J. Syst. Evol. Microbiol.">
        <title>The Global Catalogue of Microorganisms (GCM) 10K type strain sequencing project: providing services to taxonomists for standard genome sequencing and annotation.</title>
        <authorList>
            <consortium name="The Broad Institute Genomics Platform"/>
            <consortium name="The Broad Institute Genome Sequencing Center for Infectious Disease"/>
            <person name="Wu L."/>
            <person name="Ma J."/>
        </authorList>
    </citation>
    <scope>NUCLEOTIDE SEQUENCE [LARGE SCALE GENOMIC DNA]</scope>
    <source>
        <strain evidence="3">CCM 7526</strain>
    </source>
</reference>
<feature type="transmembrane region" description="Helical" evidence="1">
    <location>
        <begin position="129"/>
        <end position="147"/>
    </location>
</feature>
<organism evidence="2 3">
    <name type="scientific">Actinoplanes sichuanensis</name>
    <dbReference type="NCBI Taxonomy" id="512349"/>
    <lineage>
        <taxon>Bacteria</taxon>
        <taxon>Bacillati</taxon>
        <taxon>Actinomycetota</taxon>
        <taxon>Actinomycetes</taxon>
        <taxon>Micromonosporales</taxon>
        <taxon>Micromonosporaceae</taxon>
        <taxon>Actinoplanes</taxon>
    </lineage>
</organism>
<keyword evidence="1" id="KW-0472">Membrane</keyword>
<comment type="caution">
    <text evidence="2">The sequence shown here is derived from an EMBL/GenBank/DDBJ whole genome shotgun (WGS) entry which is preliminary data.</text>
</comment>